<reference evidence="3" key="1">
    <citation type="submission" date="2021-01" db="EMBL/GenBank/DDBJ databases">
        <authorList>
            <consortium name="Aspergillus puulaauensis MK2 genome sequencing consortium"/>
            <person name="Kazuki M."/>
            <person name="Futagami T."/>
        </authorList>
    </citation>
    <scope>NUCLEOTIDE SEQUENCE</scope>
    <source>
        <strain evidence="3">MK2</strain>
    </source>
</reference>
<dbReference type="InterPro" id="IPR037045">
    <property type="entry name" value="S8pro/Inhibitor_I9_sf"/>
</dbReference>
<proteinExistence type="inferred from homology"/>
<dbReference type="RefSeq" id="XP_041558787.1">
    <property type="nucleotide sequence ID" value="XM_041706398.1"/>
</dbReference>
<gene>
    <name evidence="3" type="ORF">APUU_51304A</name>
</gene>
<dbReference type="GO" id="GO:0004866">
    <property type="term" value="F:endopeptidase inhibitor activity"/>
    <property type="evidence" value="ECO:0007669"/>
    <property type="project" value="TreeGrafter"/>
</dbReference>
<dbReference type="AlphaFoldDB" id="A0A7R7XTI0"/>
<dbReference type="Proteomes" id="UP000654913">
    <property type="component" value="Chromosome 5"/>
</dbReference>
<dbReference type="FunFam" id="3.30.70.80:FF:000005">
    <property type="entry name" value="Proteinase inhibitor I2B"/>
    <property type="match status" value="1"/>
</dbReference>
<dbReference type="GeneID" id="64976598"/>
<dbReference type="KEGG" id="apuu:APUU_51304A"/>
<reference evidence="3" key="2">
    <citation type="submission" date="2021-02" db="EMBL/GenBank/DDBJ databases">
        <title>Aspergillus puulaauensis MK2 genome sequence.</title>
        <authorList>
            <person name="Futagami T."/>
            <person name="Mori K."/>
            <person name="Kadooka C."/>
            <person name="Tanaka T."/>
        </authorList>
    </citation>
    <scope>NUCLEOTIDE SEQUENCE</scope>
    <source>
        <strain evidence="3">MK2</strain>
    </source>
</reference>
<sequence>MPLYNVTLKKDSPPEELEKAKSAAQDKGGIIKHEYTLIKGFTVEYPDDLVDTFKSSPHIHVEEDAEVKTQ</sequence>
<name>A0A7R7XTI0_9EURO</name>
<dbReference type="EMBL" id="AP024447">
    <property type="protein sequence ID" value="BCS26593.1"/>
    <property type="molecule type" value="Genomic_DNA"/>
</dbReference>
<organism evidence="3 4">
    <name type="scientific">Aspergillus puulaauensis</name>
    <dbReference type="NCBI Taxonomy" id="1220207"/>
    <lineage>
        <taxon>Eukaryota</taxon>
        <taxon>Fungi</taxon>
        <taxon>Dikarya</taxon>
        <taxon>Ascomycota</taxon>
        <taxon>Pezizomycotina</taxon>
        <taxon>Eurotiomycetes</taxon>
        <taxon>Eurotiomycetidae</taxon>
        <taxon>Eurotiales</taxon>
        <taxon>Aspergillaceae</taxon>
        <taxon>Aspergillus</taxon>
    </lineage>
</organism>
<keyword evidence="4" id="KW-1185">Reference proteome</keyword>
<dbReference type="GO" id="GO:0042144">
    <property type="term" value="P:vacuole fusion, non-autophagic"/>
    <property type="evidence" value="ECO:0007669"/>
    <property type="project" value="TreeGrafter"/>
</dbReference>
<evidence type="ECO:0000256" key="1">
    <source>
        <dbReference type="ARBA" id="ARBA00038069"/>
    </source>
</evidence>
<comment type="similarity">
    <text evidence="1">Belongs to the protease inhibitor I9 family.</text>
</comment>
<dbReference type="PANTHER" id="PTHR28288">
    <property type="entry name" value="PROTEASE B INHIBITOR 2"/>
    <property type="match status" value="1"/>
</dbReference>
<evidence type="ECO:0008006" key="5">
    <source>
        <dbReference type="Google" id="ProtNLM"/>
    </source>
</evidence>
<dbReference type="Gene3D" id="3.30.70.80">
    <property type="entry name" value="Peptidase S8 propeptide/proteinase inhibitor I9"/>
    <property type="match status" value="1"/>
</dbReference>
<dbReference type="OrthoDB" id="5518345at2759"/>
<dbReference type="SUPFAM" id="SSF54897">
    <property type="entry name" value="Protease propeptides/inhibitors"/>
    <property type="match status" value="1"/>
</dbReference>
<feature type="compositionally biased region" description="Basic and acidic residues" evidence="2">
    <location>
        <begin position="8"/>
        <end position="21"/>
    </location>
</feature>
<protein>
    <recommendedName>
        <fullName evidence="5">Inhibitor I9 domain-containing protein</fullName>
    </recommendedName>
</protein>
<evidence type="ECO:0000313" key="3">
    <source>
        <dbReference type="EMBL" id="BCS26593.1"/>
    </source>
</evidence>
<evidence type="ECO:0000256" key="2">
    <source>
        <dbReference type="SAM" id="MobiDB-lite"/>
    </source>
</evidence>
<evidence type="ECO:0000313" key="4">
    <source>
        <dbReference type="Proteomes" id="UP000654913"/>
    </source>
</evidence>
<feature type="region of interest" description="Disordered" evidence="2">
    <location>
        <begin position="1"/>
        <end position="25"/>
    </location>
</feature>
<dbReference type="PANTHER" id="PTHR28288:SF2">
    <property type="entry name" value="PROTEASE B INHIBITOR 2"/>
    <property type="match status" value="1"/>
</dbReference>
<dbReference type="InterPro" id="IPR052471">
    <property type="entry name" value="PBI_I9"/>
</dbReference>
<accession>A0A7R7XTI0</accession>